<dbReference type="InterPro" id="IPR027843">
    <property type="entry name" value="DUF4440"/>
</dbReference>
<dbReference type="AlphaFoldDB" id="K0JZ89"/>
<dbReference type="KEGG" id="sesp:BN6_26760"/>
<reference evidence="2 3" key="1">
    <citation type="journal article" date="2012" name="BMC Genomics">
        <title>Complete genome sequence of Saccharothrix espanaensis DSM 44229T and comparison to the other completely sequenced Pseudonocardiaceae.</title>
        <authorList>
            <person name="Strobel T."/>
            <person name="Al-Dilaimi A."/>
            <person name="Blom J."/>
            <person name="Gessner A."/>
            <person name="Kalinowski J."/>
            <person name="Luzhetska M."/>
            <person name="Puhler A."/>
            <person name="Szczepanowski R."/>
            <person name="Bechthold A."/>
            <person name="Ruckert C."/>
        </authorList>
    </citation>
    <scope>NUCLEOTIDE SEQUENCE [LARGE SCALE GENOMIC DNA]</scope>
    <source>
        <strain evidence="3">ATCC 51144 / DSM 44229 / JCM 9112 / NBRC 15066 / NRRL 15764</strain>
    </source>
</reference>
<dbReference type="Proteomes" id="UP000006281">
    <property type="component" value="Chromosome"/>
</dbReference>
<sequence length="194" mass="20840">MSTATLLRELDHDVWEPFRSAYRGLDTAAFLAVHSPDLIRAGGPARNVLGHADYARQMAEWFARVAANGDSLDIRFRFAERLASADAASERGLFRIDAIRAGEPKVFYGRFHVLCRKLGGRWRIVVDYEADEETTEEAFAAGAAPDDVAAFAGWRPATETASQISAPPASTCTPLVSGVSGRRAAIANAGSATA</sequence>
<protein>
    <recommendedName>
        <fullName evidence="1">DUF4440 domain-containing protein</fullName>
    </recommendedName>
</protein>
<dbReference type="InterPro" id="IPR032710">
    <property type="entry name" value="NTF2-like_dom_sf"/>
</dbReference>
<dbReference type="Pfam" id="PF14534">
    <property type="entry name" value="DUF4440"/>
    <property type="match status" value="1"/>
</dbReference>
<accession>K0JZ89</accession>
<organism evidence="2 3">
    <name type="scientific">Saccharothrix espanaensis (strain ATCC 51144 / DSM 44229 / JCM 9112 / NBRC 15066 / NRRL 15764)</name>
    <dbReference type="NCBI Taxonomy" id="1179773"/>
    <lineage>
        <taxon>Bacteria</taxon>
        <taxon>Bacillati</taxon>
        <taxon>Actinomycetota</taxon>
        <taxon>Actinomycetes</taxon>
        <taxon>Pseudonocardiales</taxon>
        <taxon>Pseudonocardiaceae</taxon>
        <taxon>Saccharothrix</taxon>
    </lineage>
</organism>
<dbReference type="EMBL" id="HE804045">
    <property type="protein sequence ID" value="CCH29989.1"/>
    <property type="molecule type" value="Genomic_DNA"/>
</dbReference>
<dbReference type="SUPFAM" id="SSF54427">
    <property type="entry name" value="NTF2-like"/>
    <property type="match status" value="1"/>
</dbReference>
<dbReference type="Gene3D" id="3.10.450.50">
    <property type="match status" value="1"/>
</dbReference>
<proteinExistence type="predicted"/>
<feature type="domain" description="DUF4440" evidence="1">
    <location>
        <begin position="18"/>
        <end position="124"/>
    </location>
</feature>
<gene>
    <name evidence="2" type="ordered locus">BN6_26760</name>
</gene>
<dbReference type="BioCyc" id="SESP1179773:BN6_RS43595-MONOMER"/>
<dbReference type="HOGENOM" id="CLU_1401564_0_0_11"/>
<dbReference type="STRING" id="1179773.BN6_26760"/>
<keyword evidence="3" id="KW-1185">Reference proteome</keyword>
<dbReference type="OrthoDB" id="951068at2"/>
<evidence type="ECO:0000313" key="3">
    <source>
        <dbReference type="Proteomes" id="UP000006281"/>
    </source>
</evidence>
<evidence type="ECO:0000313" key="2">
    <source>
        <dbReference type="EMBL" id="CCH29989.1"/>
    </source>
</evidence>
<dbReference type="eggNOG" id="COG4319">
    <property type="taxonomic scope" value="Bacteria"/>
</dbReference>
<evidence type="ECO:0000259" key="1">
    <source>
        <dbReference type="Pfam" id="PF14534"/>
    </source>
</evidence>
<name>K0JZ89_SACES</name>